<keyword evidence="3" id="KW-1185">Reference proteome</keyword>
<dbReference type="EMBL" id="AP019781">
    <property type="protein sequence ID" value="BBL67577.1"/>
    <property type="molecule type" value="Genomic_DNA"/>
</dbReference>
<feature type="region of interest" description="Disordered" evidence="1">
    <location>
        <begin position="1"/>
        <end position="31"/>
    </location>
</feature>
<evidence type="ECO:0000256" key="1">
    <source>
        <dbReference type="SAM" id="MobiDB-lite"/>
    </source>
</evidence>
<gene>
    <name evidence="2" type="ORF">MchiMG62_07580</name>
</gene>
<name>A0ABM7H473_9EURY</name>
<organism evidence="2 3">
    <name type="scientific">Methanoculleus chikugoensis</name>
    <dbReference type="NCBI Taxonomy" id="118126"/>
    <lineage>
        <taxon>Archaea</taxon>
        <taxon>Methanobacteriati</taxon>
        <taxon>Methanobacteriota</taxon>
        <taxon>Stenosarchaea group</taxon>
        <taxon>Methanomicrobia</taxon>
        <taxon>Methanomicrobiales</taxon>
        <taxon>Methanomicrobiaceae</taxon>
        <taxon>Methanoculleus</taxon>
    </lineage>
</organism>
<evidence type="ECO:0000313" key="2">
    <source>
        <dbReference type="EMBL" id="BBL67577.1"/>
    </source>
</evidence>
<proteinExistence type="predicted"/>
<evidence type="ECO:0000313" key="3">
    <source>
        <dbReference type="Proteomes" id="UP000824969"/>
    </source>
</evidence>
<accession>A0ABM7H473</accession>
<reference evidence="2 3" key="1">
    <citation type="submission" date="2019-06" db="EMBL/GenBank/DDBJ databases">
        <title>Complete genome sequence of Methanoculleus chikugoensis strain MG62.</title>
        <authorList>
            <person name="Asakawa S."/>
            <person name="Dianou D."/>
        </authorList>
    </citation>
    <scope>NUCLEOTIDE SEQUENCE [LARGE SCALE GENOMIC DNA]</scope>
    <source>
        <strain evidence="2 3">MG62</strain>
    </source>
</reference>
<dbReference type="Proteomes" id="UP000824969">
    <property type="component" value="Chromosome"/>
</dbReference>
<protein>
    <submittedName>
        <fullName evidence="2">Uncharacterized protein</fullName>
    </submittedName>
</protein>
<sequence>MSAYKVETGEGGYTPLAPNGAQARCARTPHPSGARAQFLRNIALPVTHRFLLMNRPSHTSQPPHTPGSLTRVE</sequence>
<feature type="region of interest" description="Disordered" evidence="1">
    <location>
        <begin position="54"/>
        <end position="73"/>
    </location>
</feature>